<dbReference type="RefSeq" id="XP_008881540.1">
    <property type="nucleotide sequence ID" value="XM_008883318.1"/>
</dbReference>
<gene>
    <name evidence="1" type="ORF">H310_15333</name>
</gene>
<reference evidence="1" key="1">
    <citation type="submission" date="2013-12" db="EMBL/GenBank/DDBJ databases">
        <title>The Genome Sequence of Aphanomyces invadans NJM9701.</title>
        <authorList>
            <consortium name="The Broad Institute Genomics Platform"/>
            <person name="Russ C."/>
            <person name="Tyler B."/>
            <person name="van West P."/>
            <person name="Dieguez-Uribeondo J."/>
            <person name="Young S.K."/>
            <person name="Zeng Q."/>
            <person name="Gargeya S."/>
            <person name="Fitzgerald M."/>
            <person name="Abouelleil A."/>
            <person name="Alvarado L."/>
            <person name="Chapman S.B."/>
            <person name="Gainer-Dewar J."/>
            <person name="Goldberg J."/>
            <person name="Griggs A."/>
            <person name="Gujja S."/>
            <person name="Hansen M."/>
            <person name="Howarth C."/>
            <person name="Imamovic A."/>
            <person name="Ireland A."/>
            <person name="Larimer J."/>
            <person name="McCowan C."/>
            <person name="Murphy C."/>
            <person name="Pearson M."/>
            <person name="Poon T.W."/>
            <person name="Priest M."/>
            <person name="Roberts A."/>
            <person name="Saif S."/>
            <person name="Shea T."/>
            <person name="Sykes S."/>
            <person name="Wortman J."/>
            <person name="Nusbaum C."/>
            <person name="Birren B."/>
        </authorList>
    </citation>
    <scope>NUCLEOTIDE SEQUENCE [LARGE SCALE GENOMIC DNA]</scope>
    <source>
        <strain evidence="1">NJM9701</strain>
    </source>
</reference>
<protein>
    <recommendedName>
        <fullName evidence="2">Transposase</fullName>
    </recommendedName>
</protein>
<organism evidence="1">
    <name type="scientific">Aphanomyces invadans</name>
    <dbReference type="NCBI Taxonomy" id="157072"/>
    <lineage>
        <taxon>Eukaryota</taxon>
        <taxon>Sar</taxon>
        <taxon>Stramenopiles</taxon>
        <taxon>Oomycota</taxon>
        <taxon>Saprolegniomycetes</taxon>
        <taxon>Saprolegniales</taxon>
        <taxon>Verrucalvaceae</taxon>
        <taxon>Aphanomyces</taxon>
    </lineage>
</organism>
<dbReference type="VEuPathDB" id="FungiDB:H310_15333"/>
<dbReference type="EMBL" id="KI914310">
    <property type="protein sequence ID" value="ETV89828.1"/>
    <property type="molecule type" value="Genomic_DNA"/>
</dbReference>
<dbReference type="AlphaFoldDB" id="A0A024T7K4"/>
<proteinExistence type="predicted"/>
<name>A0A024T7K4_9STRA</name>
<evidence type="ECO:0008006" key="2">
    <source>
        <dbReference type="Google" id="ProtNLM"/>
    </source>
</evidence>
<sequence length="43" mass="5374">MLDMVHIDEKWFFFTQVNRKYYLWKDEPHVQGGILDDERRGME</sequence>
<dbReference type="GeneID" id="20092383"/>
<evidence type="ECO:0000313" key="1">
    <source>
        <dbReference type="EMBL" id="ETV89828.1"/>
    </source>
</evidence>
<accession>A0A024T7K4</accession>